<evidence type="ECO:0000313" key="2">
    <source>
        <dbReference type="EMBL" id="PNT73558.1"/>
    </source>
</evidence>
<dbReference type="InParanoid" id="A0A2K2DGZ9"/>
<reference evidence="2 3" key="1">
    <citation type="journal article" date="2010" name="Nature">
        <title>Genome sequencing and analysis of the model grass Brachypodium distachyon.</title>
        <authorList>
            <consortium name="International Brachypodium Initiative"/>
        </authorList>
    </citation>
    <scope>NUCLEOTIDE SEQUENCE [LARGE SCALE GENOMIC DNA]</scope>
    <source>
        <strain evidence="2 3">Bd21</strain>
    </source>
</reference>
<dbReference type="Proteomes" id="UP000008810">
    <property type="component" value="Chromosome 2"/>
</dbReference>
<proteinExistence type="predicted"/>
<evidence type="ECO:0000256" key="1">
    <source>
        <dbReference type="SAM" id="MobiDB-lite"/>
    </source>
</evidence>
<keyword evidence="4" id="KW-1185">Reference proteome</keyword>
<dbReference type="AlphaFoldDB" id="A0A2K2DGZ9"/>
<name>A0A2K2DGZ9_BRADI</name>
<evidence type="ECO:0000313" key="3">
    <source>
        <dbReference type="EnsemblPlants" id="PNT73558"/>
    </source>
</evidence>
<dbReference type="EnsemblPlants" id="PNT73558">
    <property type="protein sequence ID" value="PNT73558"/>
    <property type="gene ID" value="BRADI_2g60256v3"/>
</dbReference>
<organism evidence="2">
    <name type="scientific">Brachypodium distachyon</name>
    <name type="common">Purple false brome</name>
    <name type="synonym">Trachynia distachya</name>
    <dbReference type="NCBI Taxonomy" id="15368"/>
    <lineage>
        <taxon>Eukaryota</taxon>
        <taxon>Viridiplantae</taxon>
        <taxon>Streptophyta</taxon>
        <taxon>Embryophyta</taxon>
        <taxon>Tracheophyta</taxon>
        <taxon>Spermatophyta</taxon>
        <taxon>Magnoliopsida</taxon>
        <taxon>Liliopsida</taxon>
        <taxon>Poales</taxon>
        <taxon>Poaceae</taxon>
        <taxon>BOP clade</taxon>
        <taxon>Pooideae</taxon>
        <taxon>Stipodae</taxon>
        <taxon>Brachypodieae</taxon>
        <taxon>Brachypodium</taxon>
    </lineage>
</organism>
<gene>
    <name evidence="2" type="ORF">BRADI_2g60256v3</name>
</gene>
<dbReference type="EMBL" id="CM000881">
    <property type="protein sequence ID" value="PNT73558.1"/>
    <property type="molecule type" value="Genomic_DNA"/>
</dbReference>
<evidence type="ECO:0000313" key="4">
    <source>
        <dbReference type="Proteomes" id="UP000008810"/>
    </source>
</evidence>
<protein>
    <submittedName>
        <fullName evidence="2 3">Uncharacterized protein</fullName>
    </submittedName>
</protein>
<accession>A0A2K2DGZ9</accession>
<sequence>MVSHIPKVILHRGEEKRTVSTSEDGGEEEELGSNSEDAGGEEEDRELAETAVLDHATQQVVVVEESLLPSVVGAGQLYRGLDGRRRRIDGCMIDSTTTVATAAALLRSELTSPQSIKFLEEEKRLGLLCIINCFAGESRADHGTSFGETARCTSRLRIRWTF</sequence>
<feature type="region of interest" description="Disordered" evidence="1">
    <location>
        <begin position="1"/>
        <end position="43"/>
    </location>
</feature>
<reference evidence="2" key="2">
    <citation type="submission" date="2017-06" db="EMBL/GenBank/DDBJ databases">
        <title>WGS assembly of Brachypodium distachyon.</title>
        <authorList>
            <consortium name="The International Brachypodium Initiative"/>
            <person name="Lucas S."/>
            <person name="Harmon-Smith M."/>
            <person name="Lail K."/>
            <person name="Tice H."/>
            <person name="Grimwood J."/>
            <person name="Bruce D."/>
            <person name="Barry K."/>
            <person name="Shu S."/>
            <person name="Lindquist E."/>
            <person name="Wang M."/>
            <person name="Pitluck S."/>
            <person name="Vogel J.P."/>
            <person name="Garvin D.F."/>
            <person name="Mockler T.C."/>
            <person name="Schmutz J."/>
            <person name="Rokhsar D."/>
            <person name="Bevan M.W."/>
        </authorList>
    </citation>
    <scope>NUCLEOTIDE SEQUENCE</scope>
    <source>
        <strain evidence="2">Bd21</strain>
    </source>
</reference>
<dbReference type="Gramene" id="PNT73558">
    <property type="protein sequence ID" value="PNT73558"/>
    <property type="gene ID" value="BRADI_2g60256v3"/>
</dbReference>
<reference evidence="3" key="3">
    <citation type="submission" date="2018-08" db="UniProtKB">
        <authorList>
            <consortium name="EnsemblPlants"/>
        </authorList>
    </citation>
    <scope>IDENTIFICATION</scope>
    <source>
        <strain evidence="3">cv. Bd21</strain>
    </source>
</reference>